<accession>A0A2Z6M9R4</accession>
<name>A0A2Z6M9R4_TRISU</name>
<sequence>MENGCTSQSCKYEGKCKKGLTLTNEVKLNETPQKSIGFIHLEPQYGKVSHTRPSPYGLRFRVKAKKSTGS</sequence>
<reference evidence="2" key="1">
    <citation type="journal article" date="2017" name="Front. Plant Sci.">
        <title>Climate Clever Clovers: New Paradigm to Reduce the Environmental Footprint of Ruminants by Breeding Low Methanogenic Forages Utilizing Haplotype Variation.</title>
        <authorList>
            <person name="Kaur P."/>
            <person name="Appels R."/>
            <person name="Bayer P.E."/>
            <person name="Keeble-Gagnere G."/>
            <person name="Wang J."/>
            <person name="Hirakawa H."/>
            <person name="Shirasawa K."/>
            <person name="Vercoe P."/>
            <person name="Stefanova K."/>
            <person name="Durmic Z."/>
            <person name="Nichols P."/>
            <person name="Revell C."/>
            <person name="Isobe S.N."/>
            <person name="Edwards D."/>
            <person name="Erskine W."/>
        </authorList>
    </citation>
    <scope>NUCLEOTIDE SEQUENCE [LARGE SCALE GENOMIC DNA]</scope>
    <source>
        <strain evidence="2">cv. Daliak</strain>
    </source>
</reference>
<dbReference type="AlphaFoldDB" id="A0A2Z6M9R4"/>
<dbReference type="EMBL" id="DF973243">
    <property type="protein sequence ID" value="GAU22212.1"/>
    <property type="molecule type" value="Genomic_DNA"/>
</dbReference>
<evidence type="ECO:0000313" key="2">
    <source>
        <dbReference type="Proteomes" id="UP000242715"/>
    </source>
</evidence>
<evidence type="ECO:0000313" key="1">
    <source>
        <dbReference type="EMBL" id="GAU22212.1"/>
    </source>
</evidence>
<organism evidence="1 2">
    <name type="scientific">Trifolium subterraneum</name>
    <name type="common">Subterranean clover</name>
    <dbReference type="NCBI Taxonomy" id="3900"/>
    <lineage>
        <taxon>Eukaryota</taxon>
        <taxon>Viridiplantae</taxon>
        <taxon>Streptophyta</taxon>
        <taxon>Embryophyta</taxon>
        <taxon>Tracheophyta</taxon>
        <taxon>Spermatophyta</taxon>
        <taxon>Magnoliopsida</taxon>
        <taxon>eudicotyledons</taxon>
        <taxon>Gunneridae</taxon>
        <taxon>Pentapetalae</taxon>
        <taxon>rosids</taxon>
        <taxon>fabids</taxon>
        <taxon>Fabales</taxon>
        <taxon>Fabaceae</taxon>
        <taxon>Papilionoideae</taxon>
        <taxon>50 kb inversion clade</taxon>
        <taxon>NPAAA clade</taxon>
        <taxon>Hologalegina</taxon>
        <taxon>IRL clade</taxon>
        <taxon>Trifolieae</taxon>
        <taxon>Trifolium</taxon>
    </lineage>
</organism>
<dbReference type="Proteomes" id="UP000242715">
    <property type="component" value="Unassembled WGS sequence"/>
</dbReference>
<gene>
    <name evidence="1" type="ORF">TSUD_227480</name>
</gene>
<proteinExistence type="predicted"/>
<keyword evidence="2" id="KW-1185">Reference proteome</keyword>
<protein>
    <submittedName>
        <fullName evidence="1">Uncharacterized protein</fullName>
    </submittedName>
</protein>